<dbReference type="EMBL" id="CH478154">
    <property type="protein sequence ID" value="EAT33772.1"/>
    <property type="molecule type" value="Genomic_DNA"/>
</dbReference>
<reference evidence="2" key="1">
    <citation type="submission" date="2005-10" db="EMBL/GenBank/DDBJ databases">
        <authorList>
            <person name="Loftus B.J."/>
            <person name="Nene V.M."/>
            <person name="Hannick L.I."/>
            <person name="Bidwell S."/>
            <person name="Haas B."/>
            <person name="Amedeo P."/>
            <person name="Orvis J."/>
            <person name="Wortman J.R."/>
            <person name="White O.R."/>
            <person name="Salzberg S."/>
            <person name="Shumway M."/>
            <person name="Koo H."/>
            <person name="Zhao Y."/>
            <person name="Holmes M."/>
            <person name="Miller J."/>
            <person name="Schatz M."/>
            <person name="Pop M."/>
            <person name="Pai G."/>
            <person name="Utterback T."/>
            <person name="Rogers Y.-H."/>
            <person name="Kravitz S."/>
            <person name="Fraser C.M."/>
        </authorList>
    </citation>
    <scope>NUCLEOTIDE SEQUENCE</scope>
    <source>
        <strain evidence="2">Liverpool</strain>
    </source>
</reference>
<evidence type="ECO:0000313" key="3">
    <source>
        <dbReference type="Proteomes" id="UP000682892"/>
    </source>
</evidence>
<sequence>MNTGQHSGFPENIGENIGKYNFLQECWPAHVKQIEDPDVKNWDWELGLISTKGAGLPTLEHLQTFLSEYRSTPNRYTPQSVSPAEDVPWTTLDLLKEPDPVAPAVKNHGMEQSSATSKKMTWFCVGDKFYLCENKILCEYDYEERLVFASMANHPMLKRQIGPGGPQQQQGAGVGTGGHPHPIQNGIGGHGPTAGGQQQQQGQSQNSLMSQLVAGQRAAGGDHNNNSNLPVSLGGGGPSPFGTPTHMKAALSSAS</sequence>
<dbReference type="STRING" id="7159.Q16HP3"/>
<dbReference type="VEuPathDB" id="VectorBase:AAEL013959"/>
<accession>Q16HP3</accession>
<dbReference type="Proteomes" id="UP000682892">
    <property type="component" value="Unassembled WGS sequence"/>
</dbReference>
<reference evidence="2" key="2">
    <citation type="journal article" date="2007" name="Science">
        <title>Genome sequence of Aedes aegypti, a major arbovirus vector.</title>
        <authorList>
            <person name="Nene V."/>
            <person name="Wortman J.R."/>
            <person name="Lawson D."/>
            <person name="Haas B."/>
            <person name="Kodira C."/>
            <person name="Tu Z.J."/>
            <person name="Loftus B."/>
            <person name="Xi Z."/>
            <person name="Megy K."/>
            <person name="Grabherr M."/>
            <person name="Ren Q."/>
            <person name="Zdobnov E.M."/>
            <person name="Lobo N.F."/>
            <person name="Campbell K.S."/>
            <person name="Brown S.E."/>
            <person name="Bonaldo M.F."/>
            <person name="Zhu J."/>
            <person name="Sinkins S.P."/>
            <person name="Hogenkamp D.G."/>
            <person name="Amedeo P."/>
            <person name="Arensburger P."/>
            <person name="Atkinson P.W."/>
            <person name="Bidwell S."/>
            <person name="Biedler J."/>
            <person name="Birney E."/>
            <person name="Bruggner R.V."/>
            <person name="Costas J."/>
            <person name="Coy M.R."/>
            <person name="Crabtree J."/>
            <person name="Crawford M."/>
            <person name="Debruyn B."/>
            <person name="Decaprio D."/>
            <person name="Eiglmeier K."/>
            <person name="Eisenstadt E."/>
            <person name="El-Dorry H."/>
            <person name="Gelbart W.M."/>
            <person name="Gomes S.L."/>
            <person name="Hammond M."/>
            <person name="Hannick L.I."/>
            <person name="Hogan J.R."/>
            <person name="Holmes M.H."/>
            <person name="Jaffe D."/>
            <person name="Johnston J.S."/>
            <person name="Kennedy R.C."/>
            <person name="Koo H."/>
            <person name="Kravitz S."/>
            <person name="Kriventseva E.V."/>
            <person name="Kulp D."/>
            <person name="Labutti K."/>
            <person name="Lee E."/>
            <person name="Li S."/>
            <person name="Lovin D.D."/>
            <person name="Mao C."/>
            <person name="Mauceli E."/>
            <person name="Menck C.F."/>
            <person name="Miller J.R."/>
            <person name="Montgomery P."/>
            <person name="Mori A."/>
            <person name="Nascimento A.L."/>
            <person name="Naveira H.F."/>
            <person name="Nusbaum C."/>
            <person name="O'leary S."/>
            <person name="Orvis J."/>
            <person name="Pertea M."/>
            <person name="Quesneville H."/>
            <person name="Reidenbach K.R."/>
            <person name="Rogers Y.H."/>
            <person name="Roth C.W."/>
            <person name="Schneider J.R."/>
            <person name="Schatz M."/>
            <person name="Shumway M."/>
            <person name="Stanke M."/>
            <person name="Stinson E.O."/>
            <person name="Tubio J.M."/>
            <person name="Vanzee J.P."/>
            <person name="Verjovski-Almeida S."/>
            <person name="Werner D."/>
            <person name="White O."/>
            <person name="Wyder S."/>
            <person name="Zeng Q."/>
            <person name="Zhao Q."/>
            <person name="Zhao Y."/>
            <person name="Hill C.A."/>
            <person name="Raikhel A.S."/>
            <person name="Soares M.B."/>
            <person name="Knudson D.L."/>
            <person name="Lee N.H."/>
            <person name="Galagan J."/>
            <person name="Salzberg S.L."/>
            <person name="Paulsen I.T."/>
            <person name="Dimopoulos G."/>
            <person name="Collins F.H."/>
            <person name="Birren B."/>
            <person name="Fraser-Liggett C.M."/>
            <person name="Severson D.W."/>
        </authorList>
    </citation>
    <scope>NUCLEOTIDE SEQUENCE [LARGE SCALE GENOMIC DNA]</scope>
    <source>
        <strain evidence="2">Liverpool</strain>
    </source>
</reference>
<evidence type="ECO:0000313" key="2">
    <source>
        <dbReference type="EMBL" id="EAT33772.1"/>
    </source>
</evidence>
<dbReference type="PaxDb" id="7159-AAEL013959-PA"/>
<reference evidence="2" key="3">
    <citation type="submission" date="2012-09" db="EMBL/GenBank/DDBJ databases">
        <authorList>
            <consortium name="VectorBase"/>
        </authorList>
    </citation>
    <scope>NUCLEOTIDE SEQUENCE</scope>
    <source>
        <strain evidence="2">Liverpool</strain>
    </source>
</reference>
<proteinExistence type="predicted"/>
<organism evidence="2 3">
    <name type="scientific">Aedes aegypti</name>
    <name type="common">Yellowfever mosquito</name>
    <name type="synonym">Culex aegypti</name>
    <dbReference type="NCBI Taxonomy" id="7159"/>
    <lineage>
        <taxon>Eukaryota</taxon>
        <taxon>Metazoa</taxon>
        <taxon>Ecdysozoa</taxon>
        <taxon>Arthropoda</taxon>
        <taxon>Hexapoda</taxon>
        <taxon>Insecta</taxon>
        <taxon>Pterygota</taxon>
        <taxon>Neoptera</taxon>
        <taxon>Endopterygota</taxon>
        <taxon>Diptera</taxon>
        <taxon>Nematocera</taxon>
        <taxon>Culicoidea</taxon>
        <taxon>Culicidae</taxon>
        <taxon>Culicinae</taxon>
        <taxon>Aedini</taxon>
        <taxon>Aedes</taxon>
        <taxon>Stegomyia</taxon>
    </lineage>
</organism>
<feature type="compositionally biased region" description="Low complexity" evidence="1">
    <location>
        <begin position="195"/>
        <end position="205"/>
    </location>
</feature>
<name>Q16HP3_AEDAE</name>
<dbReference type="AlphaFoldDB" id="Q16HP3"/>
<dbReference type="HOGENOM" id="CLU_1090760_0_0_1"/>
<feature type="region of interest" description="Disordered" evidence="1">
    <location>
        <begin position="158"/>
        <end position="255"/>
    </location>
</feature>
<protein>
    <submittedName>
        <fullName evidence="2">AAEL013959-PA</fullName>
    </submittedName>
</protein>
<dbReference type="eggNOG" id="KOG0490">
    <property type="taxonomic scope" value="Eukaryota"/>
</dbReference>
<evidence type="ECO:0000256" key="1">
    <source>
        <dbReference type="SAM" id="MobiDB-lite"/>
    </source>
</evidence>
<gene>
    <name evidence="2" type="ORF">AaeL_AAEL013959</name>
</gene>